<reference evidence="1" key="1">
    <citation type="submission" date="2022-10" db="EMBL/GenBank/DDBJ databases">
        <title>The complete genomes of actinobacterial strains from the NBC collection.</title>
        <authorList>
            <person name="Joergensen T.S."/>
            <person name="Alvarez Arevalo M."/>
            <person name="Sterndorff E.B."/>
            <person name="Faurdal D."/>
            <person name="Vuksanovic O."/>
            <person name="Mourched A.-S."/>
            <person name="Charusanti P."/>
            <person name="Shaw S."/>
            <person name="Blin K."/>
            <person name="Weber T."/>
        </authorList>
    </citation>
    <scope>NUCLEOTIDE SEQUENCE</scope>
    <source>
        <strain evidence="1">NBC 01771</strain>
    </source>
</reference>
<sequence>MGRHSLPDAKATGTGRARSPRRRTVSIATALVLAVAAGTGVAAQSGLLSFADPCADAPVRLDLAASPDIAPALRAIADRARQDRVTTDGHCLDVRVEARENYQVAAALADGSGTPGYQVWVPDSDVWVERAKGLGDGISLTPAGTVATSPVTLATVPTTARTLGWPRKSYTWAELAATATGADGLLLGSADPARSATGLLALSSIAESSRQKGADSDTRTAATAELLTQRVSDTDTRVLETLAQDDSGAEKGNPRRNEAVLLSEQAAFAHNSEGSGSTNLNLFYPTDGAPVLDYPYSLVDETELTTDQSRAAMRFMALLGDEAAYRTLQEHGFRVADTALDPTLVRTAGGLAPQPYDGNDAGPPSSESLQRALGLWTVTVQSARLTTVVDTSGSMAAPVPGRDGQSRMDVTKASLLRALAGFTPEDEIGLWEFATRLDGATDYRELEKTARLGEPVKGGGTHRDRLSDAFTALKPVPDGDTGLYDTMLAAYREAVATYVSGKFNALVILTDGSNKDDDSISRAELIKRLKTVVDPRRPVPLIAIAVGPDADRDEVDTIARATGGAGYEVSDPAEIQAVMLRAVMLSAGLTGPDSTAADRS</sequence>
<proteinExistence type="predicted"/>
<organism evidence="1 2">
    <name type="scientific">Streptomyces scopuliridis</name>
    <dbReference type="NCBI Taxonomy" id="452529"/>
    <lineage>
        <taxon>Bacteria</taxon>
        <taxon>Bacillati</taxon>
        <taxon>Actinomycetota</taxon>
        <taxon>Actinomycetes</taxon>
        <taxon>Kitasatosporales</taxon>
        <taxon>Streptomycetaceae</taxon>
        <taxon>Streptomyces</taxon>
    </lineage>
</organism>
<evidence type="ECO:0000313" key="2">
    <source>
        <dbReference type="Proteomes" id="UP001348369"/>
    </source>
</evidence>
<accession>A0ACD4ZTJ8</accession>
<name>A0ACD4ZTJ8_9ACTN</name>
<evidence type="ECO:0000313" key="1">
    <source>
        <dbReference type="EMBL" id="WSC01352.1"/>
    </source>
</evidence>
<dbReference type="Proteomes" id="UP001348369">
    <property type="component" value="Chromosome"/>
</dbReference>
<protein>
    <submittedName>
        <fullName evidence="1">Substrate-binding and VWA domain-containing protein</fullName>
    </submittedName>
</protein>
<gene>
    <name evidence="1" type="ORF">OG835_33050</name>
</gene>
<dbReference type="EMBL" id="CP109109">
    <property type="protein sequence ID" value="WSC01352.1"/>
    <property type="molecule type" value="Genomic_DNA"/>
</dbReference>
<keyword evidence="2" id="KW-1185">Reference proteome</keyword>